<dbReference type="InterPro" id="IPR043969">
    <property type="entry name" value="MAP3K_PH"/>
</dbReference>
<dbReference type="AlphaFoldDB" id="A0A2H8TNL5"/>
<dbReference type="InterPro" id="IPR017441">
    <property type="entry name" value="Protein_kinase_ATP_BS"/>
</dbReference>
<keyword evidence="5 6" id="KW-0067">ATP-binding</keyword>
<dbReference type="GO" id="GO:0004674">
    <property type="term" value="F:protein serine/threonine kinase activity"/>
    <property type="evidence" value="ECO:0007669"/>
    <property type="project" value="UniProtKB-KW"/>
</dbReference>
<gene>
    <name evidence="8" type="primary">MAP3K15_0</name>
</gene>
<evidence type="ECO:0000256" key="3">
    <source>
        <dbReference type="ARBA" id="ARBA00022741"/>
    </source>
</evidence>
<dbReference type="InterPro" id="IPR011009">
    <property type="entry name" value="Kinase-like_dom_sf"/>
</dbReference>
<keyword evidence="3 6" id="KW-0547">Nucleotide-binding</keyword>
<evidence type="ECO:0000256" key="6">
    <source>
        <dbReference type="PROSITE-ProRule" id="PRU10141"/>
    </source>
</evidence>
<accession>A0A2H8TNL5</accession>
<evidence type="ECO:0000256" key="1">
    <source>
        <dbReference type="ARBA" id="ARBA00022527"/>
    </source>
</evidence>
<dbReference type="GO" id="GO:0005524">
    <property type="term" value="F:ATP binding"/>
    <property type="evidence" value="ECO:0007669"/>
    <property type="project" value="UniProtKB-UniRule"/>
</dbReference>
<feature type="binding site" evidence="6">
    <location>
        <position position="527"/>
    </location>
    <ligand>
        <name>ATP</name>
        <dbReference type="ChEBI" id="CHEBI:30616"/>
    </ligand>
</feature>
<dbReference type="GO" id="GO:0000165">
    <property type="term" value="P:MAPK cascade"/>
    <property type="evidence" value="ECO:0007669"/>
    <property type="project" value="InterPro"/>
</dbReference>
<dbReference type="PANTHER" id="PTHR11584:SF394">
    <property type="entry name" value="APOPTOTIC SIGNAL-REGULATING KINASE 1, ISOFORM C"/>
    <property type="match status" value="1"/>
</dbReference>
<dbReference type="Gene3D" id="1.10.510.10">
    <property type="entry name" value="Transferase(Phosphotransferase) domain 1"/>
    <property type="match status" value="1"/>
</dbReference>
<dbReference type="PROSITE" id="PS50011">
    <property type="entry name" value="PROTEIN_KINASE_DOM"/>
    <property type="match status" value="1"/>
</dbReference>
<dbReference type="SUPFAM" id="SSF56112">
    <property type="entry name" value="Protein kinase-like (PK-like)"/>
    <property type="match status" value="1"/>
</dbReference>
<proteinExistence type="predicted"/>
<dbReference type="SMART" id="SM00220">
    <property type="entry name" value="S_TKc"/>
    <property type="match status" value="1"/>
</dbReference>
<dbReference type="Gene3D" id="3.30.200.20">
    <property type="entry name" value="Phosphorylase Kinase, domain 1"/>
    <property type="match status" value="1"/>
</dbReference>
<dbReference type="PANTHER" id="PTHR11584">
    <property type="entry name" value="SERINE/THREONINE PROTEIN KINASE"/>
    <property type="match status" value="1"/>
</dbReference>
<organism evidence="8">
    <name type="scientific">Melanaphis sacchari</name>
    <dbReference type="NCBI Taxonomy" id="742174"/>
    <lineage>
        <taxon>Eukaryota</taxon>
        <taxon>Metazoa</taxon>
        <taxon>Ecdysozoa</taxon>
        <taxon>Arthropoda</taxon>
        <taxon>Hexapoda</taxon>
        <taxon>Insecta</taxon>
        <taxon>Pterygota</taxon>
        <taxon>Neoptera</taxon>
        <taxon>Paraneoptera</taxon>
        <taxon>Hemiptera</taxon>
        <taxon>Sternorrhyncha</taxon>
        <taxon>Aphidomorpha</taxon>
        <taxon>Aphidoidea</taxon>
        <taxon>Aphididae</taxon>
        <taxon>Aphidini</taxon>
        <taxon>Melanaphis</taxon>
    </lineage>
</organism>
<dbReference type="OrthoDB" id="275301at2759"/>
<evidence type="ECO:0000256" key="4">
    <source>
        <dbReference type="ARBA" id="ARBA00022777"/>
    </source>
</evidence>
<name>A0A2H8TNL5_9HEMI</name>
<dbReference type="Pfam" id="PF00069">
    <property type="entry name" value="Pkinase"/>
    <property type="match status" value="1"/>
</dbReference>
<feature type="domain" description="Protein kinase" evidence="7">
    <location>
        <begin position="498"/>
        <end position="753"/>
    </location>
</feature>
<dbReference type="Pfam" id="PF19039">
    <property type="entry name" value="ASK_PH"/>
    <property type="match status" value="1"/>
</dbReference>
<dbReference type="EMBL" id="GFXV01003958">
    <property type="protein sequence ID" value="MBW15763.1"/>
    <property type="molecule type" value="Transcribed_RNA"/>
</dbReference>
<dbReference type="PROSITE" id="PS00107">
    <property type="entry name" value="PROTEIN_KINASE_ATP"/>
    <property type="match status" value="1"/>
</dbReference>
<evidence type="ECO:0000256" key="5">
    <source>
        <dbReference type="ARBA" id="ARBA00022840"/>
    </source>
</evidence>
<dbReference type="PROSITE" id="PS00108">
    <property type="entry name" value="PROTEIN_KINASE_ST"/>
    <property type="match status" value="1"/>
</dbReference>
<reference evidence="8" key="1">
    <citation type="submission" date="2017-10" db="EMBL/GenBank/DDBJ databases">
        <title>Transcriptome Assembly of Sugarcane Aphid Adults.</title>
        <authorList>
            <person name="Scully E.D."/>
            <person name="Palmer N.A."/>
            <person name="Geib S.M."/>
            <person name="Sarath G."/>
            <person name="Sattler S.E."/>
        </authorList>
    </citation>
    <scope>NUCLEOTIDE SEQUENCE</scope>
    <source>
        <tissue evidence="8">Whole body</tissue>
    </source>
</reference>
<evidence type="ECO:0000313" key="8">
    <source>
        <dbReference type="EMBL" id="MBW15763.1"/>
    </source>
</evidence>
<sequence length="758" mass="87232">MNQNIILYNNLDDEVTLRLKWSCDDSITFIPYKLAECGVCLICINSSLHDNNSSTAIESTKSVAETLQKCLKKFKIQSKDYIKEKFLSDLKTATKTYSGEMLRQKLLIMKNCLNDPNVLTIDILYNIMEAFCDVQDYDGVIQLVKDVEAIPDKKHFIQTPLLQYLYCFALNRSNKPENQLKAMQVIEFSLIKNEGFIPDLICLYGRIYKDKFVESILKDKAALQNAIYWYRKAFEMQSNLHSGVNLATLLLVAGNEFSKSEELQRIGVFLNNLIGKKGSLTSLDDYWTIATYFEINVLTENYGKVIKAAECMFKLKPSIWCYKSTIGNIKLICEFRKKSGKINAQENNFKFWMEYFIDVTKQEIASNIYSFPVIVLESSKIYLPGYVKVNFEVEKKSVSLHKQCTTCTIKDCRQMENWIFISSMIRSVSCCKIDERCLFLCVNTNFDSFQLYFPSSLCRQKFYDLVKNMMEYDKGTTTYLNKDLSKKQINFIYELNDDNTKKILGQGTYGIVYAALDSNTKKKIAVKEIQDINIKDVPQLLKEVNLHSQQYHRNIVQYLGSIYECGTFKIIMEQLPESLSTLLRSKWGPLKRDEPVISFYTKQILEGLKYLHDQNIIHRDIKGDNILINTFTGVAKISDFGISKRLFELFPTTRSYTGTLPYMAPEVINIPSGGYGTPADIWSLGCTVVEMATANVPYIEYREAAAYIIGHYKKHPDIPVELSDQAYLFLCRCFTSDHNQRATATDLLNDVFISQYAN</sequence>
<keyword evidence="4 8" id="KW-0418">Kinase</keyword>
<keyword evidence="1" id="KW-0723">Serine/threonine-protein kinase</keyword>
<protein>
    <submittedName>
        <fullName evidence="8">Mitogen-activated protein kinase kinase kinase 15</fullName>
    </submittedName>
</protein>
<dbReference type="Pfam" id="PF13281">
    <property type="entry name" value="MAP3K_TRAF_bd"/>
    <property type="match status" value="1"/>
</dbReference>
<evidence type="ECO:0000256" key="2">
    <source>
        <dbReference type="ARBA" id="ARBA00022679"/>
    </source>
</evidence>
<evidence type="ECO:0000259" key="7">
    <source>
        <dbReference type="PROSITE" id="PS50011"/>
    </source>
</evidence>
<keyword evidence="2" id="KW-0808">Transferase</keyword>
<dbReference type="InterPro" id="IPR008271">
    <property type="entry name" value="Ser/Thr_kinase_AS"/>
</dbReference>
<dbReference type="InterPro" id="IPR025136">
    <property type="entry name" value="MAP3K_TRAF-bd"/>
</dbReference>
<dbReference type="InterPro" id="IPR000719">
    <property type="entry name" value="Prot_kinase_dom"/>
</dbReference>